<proteinExistence type="predicted"/>
<protein>
    <recommendedName>
        <fullName evidence="2">Reverse transcriptase/retrotransposon-derived protein RNase H-like domain-containing protein</fullName>
    </recommendedName>
</protein>
<dbReference type="InterPro" id="IPR043502">
    <property type="entry name" value="DNA/RNA_pol_sf"/>
</dbReference>
<dbReference type="SUPFAM" id="SSF56672">
    <property type="entry name" value="DNA/RNA polymerases"/>
    <property type="match status" value="1"/>
</dbReference>
<evidence type="ECO:0000259" key="2">
    <source>
        <dbReference type="Pfam" id="PF17919"/>
    </source>
</evidence>
<dbReference type="PANTHER" id="PTHR37984">
    <property type="entry name" value="PROTEIN CBG26694"/>
    <property type="match status" value="1"/>
</dbReference>
<sequence>MTKKGAFLWNDTAREDFEKLKKVTSPYPALAIPNFSHPFVVDCDATDEGIGALLMQKGHPISFESRKLKALESAFSIYDKEMLAIMHALAKFRQYL</sequence>
<organism evidence="3 4">
    <name type="scientific">Taxus chinensis</name>
    <name type="common">Chinese yew</name>
    <name type="synonym">Taxus wallichiana var. chinensis</name>
    <dbReference type="NCBI Taxonomy" id="29808"/>
    <lineage>
        <taxon>Eukaryota</taxon>
        <taxon>Viridiplantae</taxon>
        <taxon>Streptophyta</taxon>
        <taxon>Embryophyta</taxon>
        <taxon>Tracheophyta</taxon>
        <taxon>Spermatophyta</taxon>
        <taxon>Pinopsida</taxon>
        <taxon>Pinidae</taxon>
        <taxon>Conifers II</taxon>
        <taxon>Cupressales</taxon>
        <taxon>Taxaceae</taxon>
        <taxon>Taxus</taxon>
    </lineage>
</organism>
<feature type="domain" description="Reverse transcriptase/retrotransposon-derived protein RNase H-like" evidence="2">
    <location>
        <begin position="9"/>
        <end position="96"/>
    </location>
</feature>
<evidence type="ECO:0000256" key="1">
    <source>
        <dbReference type="ARBA" id="ARBA00023268"/>
    </source>
</evidence>
<evidence type="ECO:0000313" key="4">
    <source>
        <dbReference type="Proteomes" id="UP000824469"/>
    </source>
</evidence>
<name>A0AA38FUT8_TAXCH</name>
<keyword evidence="4" id="KW-1185">Reference proteome</keyword>
<dbReference type="AlphaFoldDB" id="A0AA38FUT8"/>
<accession>A0AA38FUT8</accession>
<dbReference type="Proteomes" id="UP000824469">
    <property type="component" value="Unassembled WGS sequence"/>
</dbReference>
<dbReference type="PANTHER" id="PTHR37984:SF5">
    <property type="entry name" value="PROTEIN NYNRIN-LIKE"/>
    <property type="match status" value="1"/>
</dbReference>
<dbReference type="InterPro" id="IPR041577">
    <property type="entry name" value="RT_RNaseH_2"/>
</dbReference>
<feature type="non-terminal residue" evidence="3">
    <location>
        <position position="96"/>
    </location>
</feature>
<gene>
    <name evidence="3" type="ORF">KI387_025513</name>
</gene>
<evidence type="ECO:0000313" key="3">
    <source>
        <dbReference type="EMBL" id="KAH9310478.1"/>
    </source>
</evidence>
<dbReference type="GO" id="GO:0003824">
    <property type="term" value="F:catalytic activity"/>
    <property type="evidence" value="ECO:0007669"/>
    <property type="project" value="UniProtKB-KW"/>
</dbReference>
<dbReference type="Pfam" id="PF17919">
    <property type="entry name" value="RT_RNaseH_2"/>
    <property type="match status" value="1"/>
</dbReference>
<dbReference type="InterPro" id="IPR050951">
    <property type="entry name" value="Retrovirus_Pol_polyprotein"/>
</dbReference>
<comment type="caution">
    <text evidence="3">The sequence shown here is derived from an EMBL/GenBank/DDBJ whole genome shotgun (WGS) entry which is preliminary data.</text>
</comment>
<keyword evidence="1" id="KW-0511">Multifunctional enzyme</keyword>
<dbReference type="EMBL" id="JAHRHJ020000006">
    <property type="protein sequence ID" value="KAH9310478.1"/>
    <property type="molecule type" value="Genomic_DNA"/>
</dbReference>
<reference evidence="3 4" key="1">
    <citation type="journal article" date="2021" name="Nat. Plants">
        <title>The Taxus genome provides insights into paclitaxel biosynthesis.</title>
        <authorList>
            <person name="Xiong X."/>
            <person name="Gou J."/>
            <person name="Liao Q."/>
            <person name="Li Y."/>
            <person name="Zhou Q."/>
            <person name="Bi G."/>
            <person name="Li C."/>
            <person name="Du R."/>
            <person name="Wang X."/>
            <person name="Sun T."/>
            <person name="Guo L."/>
            <person name="Liang H."/>
            <person name="Lu P."/>
            <person name="Wu Y."/>
            <person name="Zhang Z."/>
            <person name="Ro D.K."/>
            <person name="Shang Y."/>
            <person name="Huang S."/>
            <person name="Yan J."/>
        </authorList>
    </citation>
    <scope>NUCLEOTIDE SEQUENCE [LARGE SCALE GENOMIC DNA]</scope>
    <source>
        <strain evidence="3">Ta-2019</strain>
    </source>
</reference>